<proteinExistence type="predicted"/>
<comment type="caution">
    <text evidence="1">The sequence shown here is derived from an EMBL/GenBank/DDBJ whole genome shotgun (WGS) entry which is preliminary data.</text>
</comment>
<gene>
    <name evidence="1" type="ORF">HA052_19210</name>
</gene>
<name>A0ABX0L8R6_9NEIS</name>
<keyword evidence="2" id="KW-1185">Reference proteome</keyword>
<protein>
    <submittedName>
        <fullName evidence="1">Uncharacterized protein</fullName>
    </submittedName>
</protein>
<sequence>MEKVKIKLVTIGHLPLHLNLRRVSAWSSEVFELVGGIDNFDLRCDSDGPDWEFSDDLLRKQLPALSGADFLLTIVNVPIENNWYCRRLGNNQVVFTFSQIREFLAWENIPLENAILRVLYAYTLLYLRSGNKMPGFSEAPSFTHDETRGCLFDMNGIKSDLVESCNKPVVCGECEERLRNERVSNQTINTVQKETKQIRKQLYYRVFDFVKAKPVITLAISSVFAEVSGILCAEVG</sequence>
<dbReference type="EMBL" id="JAAOMA010000032">
    <property type="protein sequence ID" value="NHR07321.1"/>
    <property type="molecule type" value="Genomic_DNA"/>
</dbReference>
<accession>A0ABX0L8R6</accession>
<dbReference type="RefSeq" id="WP_166453140.1">
    <property type="nucleotide sequence ID" value="NZ_JAAOMA010000032.1"/>
</dbReference>
<evidence type="ECO:0000313" key="1">
    <source>
        <dbReference type="EMBL" id="NHR07321.1"/>
    </source>
</evidence>
<dbReference type="Proteomes" id="UP001515641">
    <property type="component" value="Unassembled WGS sequence"/>
</dbReference>
<organism evidence="1 2">
    <name type="scientific">Chromobacterium fluminis</name>
    <dbReference type="NCBI Taxonomy" id="3044269"/>
    <lineage>
        <taxon>Bacteria</taxon>
        <taxon>Pseudomonadati</taxon>
        <taxon>Pseudomonadota</taxon>
        <taxon>Betaproteobacteria</taxon>
        <taxon>Neisseriales</taxon>
        <taxon>Chromobacteriaceae</taxon>
        <taxon>Chromobacterium</taxon>
    </lineage>
</organism>
<evidence type="ECO:0000313" key="2">
    <source>
        <dbReference type="Proteomes" id="UP001515641"/>
    </source>
</evidence>
<reference evidence="1 2" key="1">
    <citation type="submission" date="2020-03" db="EMBL/GenBank/DDBJ databases">
        <title>Draft genome sequence of environmentally isolated cultures.</title>
        <authorList>
            <person name="Wilson H.S."/>
            <person name="De Leon M.E."/>
        </authorList>
    </citation>
    <scope>NUCLEOTIDE SEQUENCE [LARGE SCALE GENOMIC DNA]</scope>
    <source>
        <strain evidence="1 2">HSC-31F16</strain>
    </source>
</reference>